<organism evidence="2 3">
    <name type="scientific">Polaromonas aquatica</name>
    <dbReference type="NCBI Taxonomy" id="332657"/>
    <lineage>
        <taxon>Bacteria</taxon>
        <taxon>Pseudomonadati</taxon>
        <taxon>Pseudomonadota</taxon>
        <taxon>Betaproteobacteria</taxon>
        <taxon>Burkholderiales</taxon>
        <taxon>Comamonadaceae</taxon>
        <taxon>Polaromonas</taxon>
    </lineage>
</organism>
<dbReference type="EMBL" id="JBHSRS010000040">
    <property type="protein sequence ID" value="MFC6282008.1"/>
    <property type="molecule type" value="Genomic_DNA"/>
</dbReference>
<evidence type="ECO:0000256" key="1">
    <source>
        <dbReference type="SAM" id="MobiDB-lite"/>
    </source>
</evidence>
<evidence type="ECO:0000313" key="3">
    <source>
        <dbReference type="Proteomes" id="UP001596270"/>
    </source>
</evidence>
<gene>
    <name evidence="2" type="ORF">ACFQND_12270</name>
</gene>
<dbReference type="Pfam" id="PF13332">
    <property type="entry name" value="Fil_haemagg_2"/>
    <property type="match status" value="4"/>
</dbReference>
<name>A0ABW1TZ26_9BURK</name>
<feature type="non-terminal residue" evidence="2">
    <location>
        <position position="374"/>
    </location>
</feature>
<sequence length="374" mass="37435">QGNLRLAAGNDLNAKAANVQAGGALTATAGNSVNITAGQSTSSFSWGMTTSESDLFSATSTKERKTSEQANAVGSSFGGNTVTIASGQDIHVLGSSVISDTGTTLEAGRNLTLEAAQNTSSSTSFYEKKESGLLDSGGAGITIGSREQSTDQKNRSTSAAASTVGSIGGNVTLIAGEQYRQVGSDVLAPNGDITIVAKKVDIVEARETSRTDIEQKFKQSGITVAISNPVLSAMQNAEGMAQAIGNTSDSRMQALGAAAIGLNGYNTYNSLTDKAGNFDADKAQGVSVSISLGSSKSQSNSTNQSDTARGSTVAAGNNVSITATGAGADSNLTVQGSSVTAGNNAILAADNQVKLLAAQNTASQSSTNSSSSGS</sequence>
<proteinExistence type="predicted"/>
<comment type="caution">
    <text evidence="2">The sequence shown here is derived from an EMBL/GenBank/DDBJ whole genome shotgun (WGS) entry which is preliminary data.</text>
</comment>
<evidence type="ECO:0000313" key="2">
    <source>
        <dbReference type="EMBL" id="MFC6282008.1"/>
    </source>
</evidence>
<protein>
    <submittedName>
        <fullName evidence="2">Hemagglutinin repeat-containing protein</fullName>
    </submittedName>
</protein>
<accession>A0ABW1TZ26</accession>
<dbReference type="Proteomes" id="UP001596270">
    <property type="component" value="Unassembled WGS sequence"/>
</dbReference>
<dbReference type="RefSeq" id="WP_377413619.1">
    <property type="nucleotide sequence ID" value="NZ_JBHSRS010000040.1"/>
</dbReference>
<dbReference type="InterPro" id="IPR025157">
    <property type="entry name" value="Hemagglutinin_rpt"/>
</dbReference>
<feature type="region of interest" description="Disordered" evidence="1">
    <location>
        <begin position="137"/>
        <end position="161"/>
    </location>
</feature>
<feature type="compositionally biased region" description="Low complexity" evidence="1">
    <location>
        <begin position="292"/>
        <end position="305"/>
    </location>
</feature>
<keyword evidence="3" id="KW-1185">Reference proteome</keyword>
<feature type="non-terminal residue" evidence="2">
    <location>
        <position position="1"/>
    </location>
</feature>
<feature type="region of interest" description="Disordered" evidence="1">
    <location>
        <begin position="292"/>
        <end position="312"/>
    </location>
</feature>
<reference evidence="3" key="1">
    <citation type="journal article" date="2019" name="Int. J. Syst. Evol. Microbiol.">
        <title>The Global Catalogue of Microorganisms (GCM) 10K type strain sequencing project: providing services to taxonomists for standard genome sequencing and annotation.</title>
        <authorList>
            <consortium name="The Broad Institute Genomics Platform"/>
            <consortium name="The Broad Institute Genome Sequencing Center for Infectious Disease"/>
            <person name="Wu L."/>
            <person name="Ma J."/>
        </authorList>
    </citation>
    <scope>NUCLEOTIDE SEQUENCE [LARGE SCALE GENOMIC DNA]</scope>
    <source>
        <strain evidence="3">CCUG 39402</strain>
    </source>
</reference>